<dbReference type="AlphaFoldDB" id="A0A671K2S3"/>
<protein>
    <submittedName>
        <fullName evidence="6">Si:dkey-205h13.2</fullName>
    </submittedName>
</protein>
<keyword evidence="7" id="KW-1185">Reference proteome</keyword>
<accession>A0A671K2S3</accession>
<dbReference type="InterPro" id="IPR025155">
    <property type="entry name" value="WxxW_domain"/>
</dbReference>
<feature type="domain" description="WxxW" evidence="5">
    <location>
        <begin position="116"/>
        <end position="200"/>
    </location>
</feature>
<proteinExistence type="predicted"/>
<evidence type="ECO:0000256" key="1">
    <source>
        <dbReference type="ARBA" id="ARBA00004613"/>
    </source>
</evidence>
<organism evidence="6 7">
    <name type="scientific">Sinocyclocheilus anshuiensis</name>
    <dbReference type="NCBI Taxonomy" id="1608454"/>
    <lineage>
        <taxon>Eukaryota</taxon>
        <taxon>Metazoa</taxon>
        <taxon>Chordata</taxon>
        <taxon>Craniata</taxon>
        <taxon>Vertebrata</taxon>
        <taxon>Euteleostomi</taxon>
        <taxon>Actinopterygii</taxon>
        <taxon>Neopterygii</taxon>
        <taxon>Teleostei</taxon>
        <taxon>Ostariophysi</taxon>
        <taxon>Cypriniformes</taxon>
        <taxon>Cyprinidae</taxon>
        <taxon>Cyprininae</taxon>
        <taxon>Sinocyclocheilus</taxon>
    </lineage>
</organism>
<evidence type="ECO:0000256" key="3">
    <source>
        <dbReference type="ARBA" id="ARBA00022729"/>
    </source>
</evidence>
<evidence type="ECO:0000256" key="2">
    <source>
        <dbReference type="ARBA" id="ARBA00022525"/>
    </source>
</evidence>
<comment type="subcellular location">
    <subcellularLocation>
        <location evidence="1">Secreted</location>
    </subcellularLocation>
</comment>
<dbReference type="InterPro" id="IPR039675">
    <property type="entry name" value="CILP1/CILP2"/>
</dbReference>
<evidence type="ECO:0000313" key="6">
    <source>
        <dbReference type="Ensembl" id="ENSSANP00000000830.1"/>
    </source>
</evidence>
<feature type="domain" description="WxxW" evidence="5">
    <location>
        <begin position="33"/>
        <end position="105"/>
    </location>
</feature>
<evidence type="ECO:0000313" key="7">
    <source>
        <dbReference type="Proteomes" id="UP000472260"/>
    </source>
</evidence>
<reference evidence="6" key="2">
    <citation type="submission" date="2025-09" db="UniProtKB">
        <authorList>
            <consortium name="Ensembl"/>
        </authorList>
    </citation>
    <scope>IDENTIFICATION</scope>
</reference>
<dbReference type="PANTHER" id="PTHR15031:SF4">
    <property type="entry name" value="CARTILAGE INTERMEDIATE LAYER PROTEIN 1"/>
    <property type="match status" value="1"/>
</dbReference>
<name>A0A671K2S3_9TELE</name>
<sequence>SSKFGKSVTLQSILLAYDPIQGFACVNKPLNGWWCQDDPNGLGDNEKLSLLLIRYPLQVCAQPIAIEVTTVSGINIFVIFCRYDPLKGFECVNGACQDYRVCFTCPLSFCNTTCVTRWFDSDDPETNGRDSELLSGLFSKYPGYICPNPIGIEVQTISGQPAYQTGNIFQVYNPVFGFACVTAGQTGGGLCADYKVRFSCPEKFCTSE</sequence>
<reference evidence="6" key="1">
    <citation type="submission" date="2025-08" db="UniProtKB">
        <authorList>
            <consortium name="Ensembl"/>
        </authorList>
    </citation>
    <scope>IDENTIFICATION</scope>
</reference>
<keyword evidence="4" id="KW-0325">Glycoprotein</keyword>
<dbReference type="GO" id="GO:0005576">
    <property type="term" value="C:extracellular region"/>
    <property type="evidence" value="ECO:0007669"/>
    <property type="project" value="UniProtKB-SubCell"/>
</dbReference>
<dbReference type="PANTHER" id="PTHR15031">
    <property type="entry name" value="CARTILAGE INTERMEDIATE LAYER PROTEIN CLIP"/>
    <property type="match status" value="1"/>
</dbReference>
<dbReference type="Ensembl" id="ENSSANT00000000915.1">
    <property type="protein sequence ID" value="ENSSANP00000000830.1"/>
    <property type="gene ID" value="ENSSANG00000000555.1"/>
</dbReference>
<dbReference type="Proteomes" id="UP000472260">
    <property type="component" value="Unassembled WGS sequence"/>
</dbReference>
<keyword evidence="2" id="KW-0964">Secreted</keyword>
<evidence type="ECO:0000259" key="5">
    <source>
        <dbReference type="Pfam" id="PF13330"/>
    </source>
</evidence>
<evidence type="ECO:0000256" key="4">
    <source>
        <dbReference type="ARBA" id="ARBA00023180"/>
    </source>
</evidence>
<keyword evidence="3" id="KW-0732">Signal</keyword>
<dbReference type="Pfam" id="PF13330">
    <property type="entry name" value="Mucin2_WxxW"/>
    <property type="match status" value="2"/>
</dbReference>